<feature type="compositionally biased region" description="Polar residues" evidence="1">
    <location>
        <begin position="360"/>
        <end position="385"/>
    </location>
</feature>
<feature type="compositionally biased region" description="Basic and acidic residues" evidence="1">
    <location>
        <begin position="337"/>
        <end position="358"/>
    </location>
</feature>
<dbReference type="Pfam" id="PF11915">
    <property type="entry name" value="DUF3433"/>
    <property type="match status" value="1"/>
</dbReference>
<feature type="transmembrane region" description="Helical" evidence="2">
    <location>
        <begin position="84"/>
        <end position="106"/>
    </location>
</feature>
<proteinExistence type="predicted"/>
<keyword evidence="4" id="KW-1185">Reference proteome</keyword>
<dbReference type="PANTHER" id="PTHR37544:SF1">
    <property type="entry name" value="PHOSPHORIBOSYLAMINOIMIDAZOLE-SUCCINOCARBOXAMIDE SYNTHASE"/>
    <property type="match status" value="1"/>
</dbReference>
<feature type="compositionally biased region" description="Polar residues" evidence="1">
    <location>
        <begin position="29"/>
        <end position="53"/>
    </location>
</feature>
<reference evidence="3 4" key="1">
    <citation type="journal article" date="2024" name="IMA Fungus">
        <title>Apiospora arundinis, a panoply of carbohydrate-active enzymes and secondary metabolites.</title>
        <authorList>
            <person name="Sorensen T."/>
            <person name="Petersen C."/>
            <person name="Muurmann A.T."/>
            <person name="Christiansen J.V."/>
            <person name="Brundto M.L."/>
            <person name="Overgaard C.K."/>
            <person name="Boysen A.T."/>
            <person name="Wollenberg R.D."/>
            <person name="Larsen T.O."/>
            <person name="Sorensen J.L."/>
            <person name="Nielsen K.L."/>
            <person name="Sondergaard T.E."/>
        </authorList>
    </citation>
    <scope>NUCLEOTIDE SEQUENCE [LARGE SCALE GENOMIC DNA]</scope>
    <source>
        <strain evidence="3 4">AAU 773</strain>
    </source>
</reference>
<keyword evidence="2" id="KW-0812">Transmembrane</keyword>
<feature type="transmembrane region" description="Helical" evidence="2">
    <location>
        <begin position="112"/>
        <end position="134"/>
    </location>
</feature>
<evidence type="ECO:0000256" key="1">
    <source>
        <dbReference type="SAM" id="MobiDB-lite"/>
    </source>
</evidence>
<dbReference type="InterPro" id="IPR021840">
    <property type="entry name" value="DUF3433"/>
</dbReference>
<evidence type="ECO:0000256" key="2">
    <source>
        <dbReference type="SAM" id="Phobius"/>
    </source>
</evidence>
<feature type="transmembrane region" description="Helical" evidence="2">
    <location>
        <begin position="222"/>
        <end position="245"/>
    </location>
</feature>
<protein>
    <submittedName>
        <fullName evidence="3">Phosphoribosylaminoimidazole-succinocarboxamide synthase</fullName>
    </submittedName>
</protein>
<feature type="transmembrane region" description="Helical" evidence="2">
    <location>
        <begin position="560"/>
        <end position="584"/>
    </location>
</feature>
<feature type="transmembrane region" description="Helical" evidence="2">
    <location>
        <begin position="525"/>
        <end position="548"/>
    </location>
</feature>
<organism evidence="3 4">
    <name type="scientific">Apiospora arundinis</name>
    <dbReference type="NCBI Taxonomy" id="335852"/>
    <lineage>
        <taxon>Eukaryota</taxon>
        <taxon>Fungi</taxon>
        <taxon>Dikarya</taxon>
        <taxon>Ascomycota</taxon>
        <taxon>Pezizomycotina</taxon>
        <taxon>Sordariomycetes</taxon>
        <taxon>Xylariomycetidae</taxon>
        <taxon>Amphisphaeriales</taxon>
        <taxon>Apiosporaceae</taxon>
        <taxon>Apiospora</taxon>
    </lineage>
</organism>
<dbReference type="EMBL" id="JAPCWZ010000005">
    <property type="protein sequence ID" value="KAK8862629.1"/>
    <property type="molecule type" value="Genomic_DNA"/>
</dbReference>
<evidence type="ECO:0000313" key="4">
    <source>
        <dbReference type="Proteomes" id="UP001390339"/>
    </source>
</evidence>
<keyword evidence="2" id="KW-0472">Membrane</keyword>
<name>A0ABR2IH55_9PEZI</name>
<feature type="region of interest" description="Disordered" evidence="1">
    <location>
        <begin position="712"/>
        <end position="731"/>
    </location>
</feature>
<feature type="region of interest" description="Disordered" evidence="1">
    <location>
        <begin position="29"/>
        <end position="58"/>
    </location>
</feature>
<accession>A0ABR2IH55</accession>
<dbReference type="PANTHER" id="PTHR37544">
    <property type="entry name" value="SPRAY-RELATED"/>
    <property type="match status" value="1"/>
</dbReference>
<dbReference type="Proteomes" id="UP001390339">
    <property type="component" value="Unassembled WGS sequence"/>
</dbReference>
<comment type="caution">
    <text evidence="3">The sequence shown here is derived from an EMBL/GenBank/DDBJ whole genome shotgun (WGS) entry which is preliminary data.</text>
</comment>
<evidence type="ECO:0000313" key="3">
    <source>
        <dbReference type="EMBL" id="KAK8862629.1"/>
    </source>
</evidence>
<feature type="region of interest" description="Disordered" evidence="1">
    <location>
        <begin position="321"/>
        <end position="390"/>
    </location>
</feature>
<sequence length="747" mass="83750">MAASTASSESIRLQEIACINRPLTTVCETGTTQHHSPENDPQNETVSPETSSTTDEDKFTLVEPGVENGLPSLNFRPMSLKLAFLYWVLFWNLSITALLIAVVIIPEFSLKGVWSYFVIQIMPTVIGTVTSVLLESVVMNLFRITPYIVCASRVKQHRDSGTPHSLNSSSDGSKAGKTIMRTFFPSPGFRTAVRSRDDISHGNVLLSVSFLLKRSRAYTTDWAALILLVFYCLVDIHTIWVILYLNDRDTGLLWDPVSIADQLALFRGARFVPKIEGSSVATADSMRHQFKDETLILGYWKCGNTYWHGFGPKMDLTGINHNEDTDLRTTEPSYGYEPRRGPTERRESSNEESQEHTRANHNGSSGSQSNAQRIRESTPNPTGRESAQVKLLTEEELRDMRYATSNLFMTHGVLYFYAILAIILGAGFIIALAMSGARRGKRDLHVDMSYYVSQFLCQWLPITATCFFAWLWEDLSMFHAKTQPFKAMSCGTGVSADDSLLLNYTCLPRPVAIFVALAKGHAKVAFLMAMAILARLLPIVTAASFTIIGGEDDKETLIRFSLPLSVIVIVWLAIYLVLIVWILATEERERQLPRYYYTIADLLSWTCSSSLLRDDKFAGVSKGNPFDVVLKGREQVQDEKEEAVVNRVSGQGQQWHMKARLRMAQKRYRFGVVPVHGENSLYTIGIEAGDSHDARIPLPEPKPGWFVRICRSRKGKGNGQNGQQSTRSERNRLVVSDDLEMIKPKSA</sequence>
<gene>
    <name evidence="3" type="ORF">PGQ11_008864</name>
</gene>
<feature type="transmembrane region" description="Helical" evidence="2">
    <location>
        <begin position="449"/>
        <end position="472"/>
    </location>
</feature>
<keyword evidence="2" id="KW-1133">Transmembrane helix</keyword>
<feature type="transmembrane region" description="Helical" evidence="2">
    <location>
        <begin position="414"/>
        <end position="437"/>
    </location>
</feature>